<reference evidence="2" key="1">
    <citation type="submission" date="2022-04" db="EMBL/GenBank/DDBJ databases">
        <title>Carnegiea gigantea Genome sequencing and assembly v2.</title>
        <authorList>
            <person name="Copetti D."/>
            <person name="Sanderson M.J."/>
            <person name="Burquez A."/>
            <person name="Wojciechowski M.F."/>
        </authorList>
    </citation>
    <scope>NUCLEOTIDE SEQUENCE</scope>
    <source>
        <strain evidence="2">SGP5-SGP5p</strain>
        <tissue evidence="2">Aerial part</tissue>
    </source>
</reference>
<keyword evidence="3" id="KW-1185">Reference proteome</keyword>
<feature type="transmembrane region" description="Helical" evidence="1">
    <location>
        <begin position="106"/>
        <end position="127"/>
    </location>
</feature>
<evidence type="ECO:0000313" key="3">
    <source>
        <dbReference type="Proteomes" id="UP001153076"/>
    </source>
</evidence>
<comment type="caution">
    <text evidence="2">The sequence shown here is derived from an EMBL/GenBank/DDBJ whole genome shotgun (WGS) entry which is preliminary data.</text>
</comment>
<dbReference type="AlphaFoldDB" id="A0A9Q1QDQ1"/>
<organism evidence="2 3">
    <name type="scientific">Carnegiea gigantea</name>
    <dbReference type="NCBI Taxonomy" id="171969"/>
    <lineage>
        <taxon>Eukaryota</taxon>
        <taxon>Viridiplantae</taxon>
        <taxon>Streptophyta</taxon>
        <taxon>Embryophyta</taxon>
        <taxon>Tracheophyta</taxon>
        <taxon>Spermatophyta</taxon>
        <taxon>Magnoliopsida</taxon>
        <taxon>eudicotyledons</taxon>
        <taxon>Gunneridae</taxon>
        <taxon>Pentapetalae</taxon>
        <taxon>Caryophyllales</taxon>
        <taxon>Cactineae</taxon>
        <taxon>Cactaceae</taxon>
        <taxon>Cactoideae</taxon>
        <taxon>Echinocereeae</taxon>
        <taxon>Carnegiea</taxon>
    </lineage>
</organism>
<dbReference type="EMBL" id="JAKOGI010000255">
    <property type="protein sequence ID" value="KAJ8438387.1"/>
    <property type="molecule type" value="Genomic_DNA"/>
</dbReference>
<keyword evidence="1" id="KW-0812">Transmembrane</keyword>
<evidence type="ECO:0000256" key="1">
    <source>
        <dbReference type="SAM" id="Phobius"/>
    </source>
</evidence>
<sequence>MVQDRTGPAWSRPDRGSSVLSSVLSFPIFGLRARWPAAAAMRRFPSRLLLPWLLAALLDRLLLAFFSLTRAHLLSSALLLLLNPDLLSVFVQLVELYVTRANFTNLWFAVLIRNCLRFVTIALIFLVPNVNQSDAVVPPDILGSKSSSKSDAD</sequence>
<keyword evidence="1" id="KW-1133">Transmembrane helix</keyword>
<gene>
    <name evidence="2" type="ORF">Cgig2_006305</name>
</gene>
<feature type="transmembrane region" description="Helical" evidence="1">
    <location>
        <begin position="49"/>
        <end position="68"/>
    </location>
</feature>
<keyword evidence="1" id="KW-0472">Membrane</keyword>
<protein>
    <submittedName>
        <fullName evidence="2">Uncharacterized protein</fullName>
    </submittedName>
</protein>
<accession>A0A9Q1QDQ1</accession>
<proteinExistence type="predicted"/>
<name>A0A9Q1QDQ1_9CARY</name>
<dbReference type="Proteomes" id="UP001153076">
    <property type="component" value="Unassembled WGS sequence"/>
</dbReference>
<evidence type="ECO:0000313" key="2">
    <source>
        <dbReference type="EMBL" id="KAJ8438387.1"/>
    </source>
</evidence>
<feature type="transmembrane region" description="Helical" evidence="1">
    <location>
        <begin position="74"/>
        <end position="94"/>
    </location>
</feature>